<evidence type="ECO:0000313" key="2">
    <source>
        <dbReference type="EMBL" id="UTW03593.1"/>
    </source>
</evidence>
<dbReference type="InterPro" id="IPR029058">
    <property type="entry name" value="AB_hydrolase_fold"/>
</dbReference>
<gene>
    <name evidence="2" type="ORF">KDX31_00650</name>
</gene>
<dbReference type="PANTHER" id="PTHR43037">
    <property type="entry name" value="UNNAMED PRODUCT-RELATED"/>
    <property type="match status" value="1"/>
</dbReference>
<keyword evidence="1" id="KW-0732">Signal</keyword>
<protein>
    <recommendedName>
        <fullName evidence="4">Esterase PHB depolymerase</fullName>
    </recommendedName>
</protein>
<reference evidence="2" key="1">
    <citation type="submission" date="2021-04" db="EMBL/GenBank/DDBJ databases">
        <title>Oceanospirillales bacteria with DddD are important DMSP degraders in coastal seawater.</title>
        <authorList>
            <person name="Liu J."/>
        </authorList>
    </citation>
    <scope>NUCLEOTIDE SEQUENCE</scope>
    <source>
        <strain evidence="2">GY6</strain>
    </source>
</reference>
<dbReference type="InterPro" id="IPR050955">
    <property type="entry name" value="Plant_Biomass_Hydrol_Est"/>
</dbReference>
<dbReference type="EMBL" id="CP073344">
    <property type="protein sequence ID" value="UTW03593.1"/>
    <property type="molecule type" value="Genomic_DNA"/>
</dbReference>
<organism evidence="2 3">
    <name type="scientific">Amphritea atlantica</name>
    <dbReference type="NCBI Taxonomy" id="355243"/>
    <lineage>
        <taxon>Bacteria</taxon>
        <taxon>Pseudomonadati</taxon>
        <taxon>Pseudomonadota</taxon>
        <taxon>Gammaproteobacteria</taxon>
        <taxon>Oceanospirillales</taxon>
        <taxon>Oceanospirillaceae</taxon>
        <taxon>Amphritea</taxon>
    </lineage>
</organism>
<dbReference type="SUPFAM" id="SSF53474">
    <property type="entry name" value="alpha/beta-Hydrolases"/>
    <property type="match status" value="1"/>
</dbReference>
<name>A0ABY5GUX0_9GAMM</name>
<evidence type="ECO:0000256" key="1">
    <source>
        <dbReference type="ARBA" id="ARBA00022729"/>
    </source>
</evidence>
<accession>A0ABY5GUX0</accession>
<evidence type="ECO:0000313" key="3">
    <source>
        <dbReference type="Proteomes" id="UP001059950"/>
    </source>
</evidence>
<dbReference type="Gene3D" id="3.40.50.1820">
    <property type="entry name" value="alpha/beta hydrolase"/>
    <property type="match status" value="1"/>
</dbReference>
<keyword evidence="3" id="KW-1185">Reference proteome</keyword>
<dbReference type="Proteomes" id="UP001059950">
    <property type="component" value="Chromosome"/>
</dbReference>
<evidence type="ECO:0008006" key="4">
    <source>
        <dbReference type="Google" id="ProtNLM"/>
    </source>
</evidence>
<dbReference type="PANTHER" id="PTHR43037:SF4">
    <property type="entry name" value="PEPTIDASE S9 PROLYL OLIGOPEPTIDASE CATALYTIC DOMAIN-CONTAINING PROTEIN"/>
    <property type="match status" value="1"/>
</dbReference>
<proteinExistence type="predicted"/>
<sequence length="292" mass="33183">MSMINELLPPPGEIKRVIFPAISGLPLWLYQPRKVRNMKRVLVAVHGISRDVKEQLDSYRPLADEIGCWLVVPEFSSKHFPRYQQLCAGSCQPRADIALNSFLALWRCIHNQPYMKILLAGYSGGAQFAHRYALHHPQQVAAMALGSAGWYSFPDDKVKYPRGIARTIALDRVRLDEMLKIPMLVTVGDQDNLRDSSLRTSVNLDQQQGDNRIQRAIRWVEAIRGLQLEKSYRPAQLTILTGQGHNFYNNMQDGGMAELVLQFLLQSERDVNNEDKNFTDGSSDSRYIRVSG</sequence>